<accession>A0A8J5K853</accession>
<evidence type="ECO:0000313" key="1">
    <source>
        <dbReference type="EMBL" id="KAG7168313.1"/>
    </source>
</evidence>
<dbReference type="Proteomes" id="UP000747542">
    <property type="component" value="Unassembled WGS sequence"/>
</dbReference>
<gene>
    <name evidence="1" type="ORF">Hamer_G002335</name>
</gene>
<name>A0A8J5K853_HOMAM</name>
<comment type="caution">
    <text evidence="1">The sequence shown here is derived from an EMBL/GenBank/DDBJ whole genome shotgun (WGS) entry which is preliminary data.</text>
</comment>
<organism evidence="1 2">
    <name type="scientific">Homarus americanus</name>
    <name type="common">American lobster</name>
    <dbReference type="NCBI Taxonomy" id="6706"/>
    <lineage>
        <taxon>Eukaryota</taxon>
        <taxon>Metazoa</taxon>
        <taxon>Ecdysozoa</taxon>
        <taxon>Arthropoda</taxon>
        <taxon>Crustacea</taxon>
        <taxon>Multicrustacea</taxon>
        <taxon>Malacostraca</taxon>
        <taxon>Eumalacostraca</taxon>
        <taxon>Eucarida</taxon>
        <taxon>Decapoda</taxon>
        <taxon>Pleocyemata</taxon>
        <taxon>Astacidea</taxon>
        <taxon>Nephropoidea</taxon>
        <taxon>Nephropidae</taxon>
        <taxon>Homarus</taxon>
    </lineage>
</organism>
<proteinExistence type="predicted"/>
<dbReference type="EMBL" id="JAHLQT010020073">
    <property type="protein sequence ID" value="KAG7168313.1"/>
    <property type="molecule type" value="Genomic_DNA"/>
</dbReference>
<dbReference type="AlphaFoldDB" id="A0A8J5K853"/>
<reference evidence="1" key="1">
    <citation type="journal article" date="2021" name="Sci. Adv.">
        <title>The American lobster genome reveals insights on longevity, neural, and immune adaptations.</title>
        <authorList>
            <person name="Polinski J.M."/>
            <person name="Zimin A.V."/>
            <person name="Clark K.F."/>
            <person name="Kohn A.B."/>
            <person name="Sadowski N."/>
            <person name="Timp W."/>
            <person name="Ptitsyn A."/>
            <person name="Khanna P."/>
            <person name="Romanova D.Y."/>
            <person name="Williams P."/>
            <person name="Greenwood S.J."/>
            <person name="Moroz L.L."/>
            <person name="Walt D.R."/>
            <person name="Bodnar A.G."/>
        </authorList>
    </citation>
    <scope>NUCLEOTIDE SEQUENCE</scope>
    <source>
        <strain evidence="1">GMGI-L3</strain>
    </source>
</reference>
<keyword evidence="2" id="KW-1185">Reference proteome</keyword>
<protein>
    <submittedName>
        <fullName evidence="1">Uncharacterized protein</fullName>
    </submittedName>
</protein>
<sequence length="86" mass="9352">MTSQVGHGLMYKNWIPKYLVNLGGQLPMRCPGRVPLQVPTPTQSPLGAAIPPTSSTRRVPEWYSHKVDLVSAVKVSGGGRRESPND</sequence>
<evidence type="ECO:0000313" key="2">
    <source>
        <dbReference type="Proteomes" id="UP000747542"/>
    </source>
</evidence>